<feature type="binding site" evidence="3">
    <location>
        <position position="108"/>
    </location>
    <ligand>
        <name>L-glutamate</name>
        <dbReference type="ChEBI" id="CHEBI:29985"/>
    </ligand>
</feature>
<dbReference type="Gene3D" id="1.10.246.130">
    <property type="match status" value="1"/>
</dbReference>
<dbReference type="GO" id="GO:0103068">
    <property type="term" value="F:leukotriene C4 gamma-glutamyl transferase activity"/>
    <property type="evidence" value="ECO:0007669"/>
    <property type="project" value="UniProtKB-EC"/>
</dbReference>
<comment type="catalytic activity">
    <reaction evidence="4">
        <text>an S-substituted glutathione + H2O = an S-substituted L-cysteinylglycine + L-glutamate</text>
        <dbReference type="Rhea" id="RHEA:59468"/>
        <dbReference type="ChEBI" id="CHEBI:15377"/>
        <dbReference type="ChEBI" id="CHEBI:29985"/>
        <dbReference type="ChEBI" id="CHEBI:90779"/>
        <dbReference type="ChEBI" id="CHEBI:143103"/>
        <dbReference type="EC" id="3.4.19.13"/>
    </reaction>
</comment>
<keyword evidence="4" id="KW-0012">Acyltransferase</keyword>
<dbReference type="PRINTS" id="PR01210">
    <property type="entry name" value="GGTRANSPTASE"/>
</dbReference>
<comment type="similarity">
    <text evidence="1">Belongs to the gamma-glutamyltransferase family.</text>
</comment>
<dbReference type="GO" id="GO:0036374">
    <property type="term" value="F:glutathione hydrolase activity"/>
    <property type="evidence" value="ECO:0007669"/>
    <property type="project" value="UniProtKB-UniRule"/>
</dbReference>
<evidence type="ECO:0000313" key="6">
    <source>
        <dbReference type="Proteomes" id="UP001239994"/>
    </source>
</evidence>
<dbReference type="GO" id="GO:0006751">
    <property type="term" value="P:glutathione catabolic process"/>
    <property type="evidence" value="ECO:0007669"/>
    <property type="project" value="UniProtKB-UniRule"/>
</dbReference>
<dbReference type="AlphaFoldDB" id="A0AAD9E126"/>
<dbReference type="FunFam" id="3.60.20.40:FF:000011">
    <property type="entry name" value="Gamma-glutamyltransferase 5a"/>
    <property type="match status" value="1"/>
</dbReference>
<organism evidence="5 6">
    <name type="scientific">Electrophorus voltai</name>
    <dbReference type="NCBI Taxonomy" id="2609070"/>
    <lineage>
        <taxon>Eukaryota</taxon>
        <taxon>Metazoa</taxon>
        <taxon>Chordata</taxon>
        <taxon>Craniata</taxon>
        <taxon>Vertebrata</taxon>
        <taxon>Euteleostomi</taxon>
        <taxon>Actinopterygii</taxon>
        <taxon>Neopterygii</taxon>
        <taxon>Teleostei</taxon>
        <taxon>Ostariophysi</taxon>
        <taxon>Gymnotiformes</taxon>
        <taxon>Gymnotoidei</taxon>
        <taxon>Gymnotidae</taxon>
        <taxon>Electrophorus</taxon>
    </lineage>
</organism>
<comment type="subcellular location">
    <subcellularLocation>
        <location evidence="4">Membrane</location>
        <topology evidence="4">Single-pass type II membrane protein</topology>
    </subcellularLocation>
</comment>
<evidence type="ECO:0000256" key="1">
    <source>
        <dbReference type="ARBA" id="ARBA00009381"/>
    </source>
</evidence>
<dbReference type="GO" id="GO:0002951">
    <property type="term" value="F:leukotriene-C(4) hydrolase"/>
    <property type="evidence" value="ECO:0007669"/>
    <property type="project" value="TreeGrafter"/>
</dbReference>
<dbReference type="EC" id="3.4.19.13" evidence="4"/>
<protein>
    <recommendedName>
        <fullName evidence="4">Glutathione hydrolase</fullName>
        <ecNumber evidence="4">2.3.2.2</ecNumber>
        <ecNumber evidence="4">3.4.19.13</ecNumber>
    </recommendedName>
    <alternativeName>
        <fullName evidence="4">Gamma-glutamyltransferase</fullName>
    </alternativeName>
    <alternativeName>
        <fullName evidence="4">Gamma-glutamyltranspeptidase</fullName>
    </alternativeName>
</protein>
<feature type="binding site" evidence="3">
    <location>
        <position position="462"/>
    </location>
    <ligand>
        <name>L-glutamate</name>
        <dbReference type="ChEBI" id="CHEBI:29985"/>
    </ligand>
</feature>
<name>A0AAD9E126_9TELE</name>
<feature type="binding site" evidence="3">
    <location>
        <begin position="439"/>
        <end position="440"/>
    </location>
    <ligand>
        <name>L-glutamate</name>
        <dbReference type="ChEBI" id="CHEBI:29985"/>
    </ligand>
</feature>
<feature type="binding site" evidence="3">
    <location>
        <position position="423"/>
    </location>
    <ligand>
        <name>L-glutamate</name>
        <dbReference type="ChEBI" id="CHEBI:29985"/>
    </ligand>
</feature>
<evidence type="ECO:0000313" key="5">
    <source>
        <dbReference type="EMBL" id="KAK1800463.1"/>
    </source>
</evidence>
<keyword evidence="6" id="KW-1185">Reference proteome</keyword>
<feature type="binding site" evidence="3">
    <location>
        <begin position="399"/>
        <end position="401"/>
    </location>
    <ligand>
        <name>L-glutamate</name>
        <dbReference type="ChEBI" id="CHEBI:29985"/>
    </ligand>
</feature>
<proteinExistence type="inferred from homology"/>
<reference evidence="5" key="1">
    <citation type="submission" date="2023-03" db="EMBL/GenBank/DDBJ databases">
        <title>Electrophorus voltai genome.</title>
        <authorList>
            <person name="Bian C."/>
        </authorList>
    </citation>
    <scope>NUCLEOTIDE SEQUENCE</scope>
    <source>
        <strain evidence="5">CB-2022</strain>
        <tissue evidence="5">Muscle</tissue>
    </source>
</reference>
<sequence>MRKSKSRLACISGVLVVCIAAVVCLFLAVLSAWRCSAGQFTRYAVAADSRRCSDIGRAILQQGGSAVDAAIAALFCTSLVNPQSMGLGGGAIFTIMDKSGKVTVISSRETVPKHFKQDLLKNCPTGFKLLPGSEWIGVPGEMKGYAKAHMLYGKLPWAQLVEPSVKLARDGFPMPEYLGQLLQYSLIKSLVENTSLCEVLCRNKTVLRPGDTLRYPKLAETLETIARHGAEAFYTGKIAHDLISDIEGAGGSLSLEDLSSFQVRVTNSQAVPLGDYTMHVPPLPAGGALLSFILNIMKGFNLMPASMHGKHKNLTLHRYIEAAKFANGQRRKIRDPSYHSENVAYLFETSFADRVRALISSESTHPASYYNVTPGADHLGTTHVSVLAEDGSAVSVTSTINHIFGSAVYSRRTGIIMNNELADFCGRADSLAAGEQPPSSMAPAILYTKDREKILVIGGSGGSMITTAMAMSILNHLWFGMSLEDAIKSKVVFVNSKNSVIFEQGFDQGLINFMSSLGHTVQSADFVLNVVNAVARERGCISAFSDARKEGCSAGY</sequence>
<comment type="catalytic activity">
    <reaction evidence="4">
        <text>an N-terminal (5-L-glutamyl)-[peptide] + an alpha-amino acid = 5-L-glutamyl amino acid + an N-terminal L-alpha-aminoacyl-[peptide]</text>
        <dbReference type="Rhea" id="RHEA:23904"/>
        <dbReference type="Rhea" id="RHEA-COMP:9780"/>
        <dbReference type="Rhea" id="RHEA-COMP:9795"/>
        <dbReference type="ChEBI" id="CHEBI:77644"/>
        <dbReference type="ChEBI" id="CHEBI:78597"/>
        <dbReference type="ChEBI" id="CHEBI:78599"/>
        <dbReference type="ChEBI" id="CHEBI:78608"/>
        <dbReference type="EC" id="2.3.2.2"/>
    </reaction>
</comment>
<dbReference type="Gene3D" id="3.60.20.40">
    <property type="match status" value="1"/>
</dbReference>
<dbReference type="InterPro" id="IPR055262">
    <property type="entry name" value="GGT_CS"/>
</dbReference>
<gene>
    <name evidence="5" type="ORF">P4O66_005490</name>
</gene>
<dbReference type="PROSITE" id="PS00462">
    <property type="entry name" value="G_GLU_TRANSPEPTIDASE"/>
    <property type="match status" value="1"/>
</dbReference>
<dbReference type="GO" id="GO:0005886">
    <property type="term" value="C:plasma membrane"/>
    <property type="evidence" value="ECO:0007669"/>
    <property type="project" value="TreeGrafter"/>
</dbReference>
<dbReference type="PANTHER" id="PTHR11686:SF53">
    <property type="entry name" value="GLUTATHIONE HYDROLASE"/>
    <property type="match status" value="1"/>
</dbReference>
<comment type="caution">
    <text evidence="5">The sequence shown here is derived from an EMBL/GenBank/DDBJ whole genome shotgun (WGS) entry which is preliminary data.</text>
</comment>
<dbReference type="Pfam" id="PF01019">
    <property type="entry name" value="G_glu_transpept"/>
    <property type="match status" value="1"/>
</dbReference>
<evidence type="ECO:0000256" key="4">
    <source>
        <dbReference type="RuleBase" id="RU368068"/>
    </source>
</evidence>
<dbReference type="PANTHER" id="PTHR11686">
    <property type="entry name" value="GAMMA GLUTAMYL TRANSPEPTIDASE"/>
    <property type="match status" value="1"/>
</dbReference>
<dbReference type="EMBL" id="JAROKS010000010">
    <property type="protein sequence ID" value="KAK1800463.1"/>
    <property type="molecule type" value="Genomic_DNA"/>
</dbReference>
<evidence type="ECO:0000256" key="2">
    <source>
        <dbReference type="PIRSR" id="PIRSR600101-1"/>
    </source>
</evidence>
<dbReference type="GO" id="GO:1901750">
    <property type="term" value="P:leukotriene D4 biosynthetic process"/>
    <property type="evidence" value="ECO:0007669"/>
    <property type="project" value="TreeGrafter"/>
</dbReference>
<comment type="catalytic activity">
    <reaction evidence="4">
        <text>glutathione + H2O = L-cysteinylglycine + L-glutamate</text>
        <dbReference type="Rhea" id="RHEA:28807"/>
        <dbReference type="ChEBI" id="CHEBI:15377"/>
        <dbReference type="ChEBI" id="CHEBI:29985"/>
        <dbReference type="ChEBI" id="CHEBI:57925"/>
        <dbReference type="ChEBI" id="CHEBI:61694"/>
        <dbReference type="EC" id="3.4.19.13"/>
    </reaction>
</comment>
<dbReference type="InterPro" id="IPR043137">
    <property type="entry name" value="GGT_ssub_C"/>
</dbReference>
<accession>A0AAD9E126</accession>
<dbReference type="GO" id="GO:0006954">
    <property type="term" value="P:inflammatory response"/>
    <property type="evidence" value="ECO:0007669"/>
    <property type="project" value="TreeGrafter"/>
</dbReference>
<dbReference type="Proteomes" id="UP001239994">
    <property type="component" value="Unassembled WGS sequence"/>
</dbReference>
<keyword evidence="4" id="KW-0378">Hydrolase</keyword>
<dbReference type="FunFam" id="1.10.246.130:FF:000001">
    <property type="entry name" value="Gamma-glutamyltransferase 5 isoform 1"/>
    <property type="match status" value="1"/>
</dbReference>
<dbReference type="InterPro" id="IPR043138">
    <property type="entry name" value="GGT_lsub"/>
</dbReference>
<comment type="function">
    <text evidence="4">Cleaves the gamma-glutamyl peptide bond of glutathione and glutathione conjugates.</text>
</comment>
<dbReference type="InterPro" id="IPR000101">
    <property type="entry name" value="GGT_peptidase"/>
</dbReference>
<dbReference type="SUPFAM" id="SSF56235">
    <property type="entry name" value="N-terminal nucleophile aminohydrolases (Ntn hydrolases)"/>
    <property type="match status" value="1"/>
</dbReference>
<keyword evidence="4" id="KW-0808">Transferase</keyword>
<feature type="active site" description="Nucleophile" evidence="2">
    <location>
        <position position="381"/>
    </location>
</feature>
<evidence type="ECO:0000256" key="3">
    <source>
        <dbReference type="PIRSR" id="PIRSR600101-2"/>
    </source>
</evidence>
<comment type="pathway">
    <text evidence="4">Sulfur metabolism; glutathione metabolism.</text>
</comment>
<dbReference type="EC" id="2.3.2.2" evidence="4"/>
<dbReference type="InterPro" id="IPR029055">
    <property type="entry name" value="Ntn_hydrolases_N"/>
</dbReference>